<organism evidence="4 5">
    <name type="scientific">Mucilaginibacter roseus</name>
    <dbReference type="NCBI Taxonomy" id="1528868"/>
    <lineage>
        <taxon>Bacteria</taxon>
        <taxon>Pseudomonadati</taxon>
        <taxon>Bacteroidota</taxon>
        <taxon>Sphingobacteriia</taxon>
        <taxon>Sphingobacteriales</taxon>
        <taxon>Sphingobacteriaceae</taxon>
        <taxon>Mucilaginibacter</taxon>
    </lineage>
</organism>
<dbReference type="InterPro" id="IPR025645">
    <property type="entry name" value="DUF4349"/>
</dbReference>
<protein>
    <submittedName>
        <fullName evidence="4">DUF4349 domain-containing protein</fullName>
    </submittedName>
</protein>
<keyword evidence="1" id="KW-1133">Transmembrane helix</keyword>
<evidence type="ECO:0000256" key="2">
    <source>
        <dbReference type="SAM" id="SignalP"/>
    </source>
</evidence>
<accession>A0ABS8U8R9</accession>
<dbReference type="PROSITE" id="PS51257">
    <property type="entry name" value="PROKAR_LIPOPROTEIN"/>
    <property type="match status" value="1"/>
</dbReference>
<evidence type="ECO:0000313" key="4">
    <source>
        <dbReference type="EMBL" id="MCD8742404.1"/>
    </source>
</evidence>
<comment type="caution">
    <text evidence="4">The sequence shown here is derived from an EMBL/GenBank/DDBJ whole genome shotgun (WGS) entry which is preliminary data.</text>
</comment>
<dbReference type="Proteomes" id="UP001199919">
    <property type="component" value="Unassembled WGS sequence"/>
</dbReference>
<dbReference type="RefSeq" id="WP_232178959.1">
    <property type="nucleotide sequence ID" value="NZ_JAJPWV010000006.1"/>
</dbReference>
<dbReference type="EMBL" id="JAJPWV010000006">
    <property type="protein sequence ID" value="MCD8742404.1"/>
    <property type="molecule type" value="Genomic_DNA"/>
</dbReference>
<keyword evidence="2" id="KW-0732">Signal</keyword>
<proteinExistence type="predicted"/>
<sequence>MKIKILFALLCAAVTLYSCRNNGEYNTLDNTSSDTALVAADSVYSANQKLIKTADLNFKVKDVRKVGEEVTGLTRHYKGMVMNHHLRSEVERLKDVELDNDSVMRVSLFNTHADMTVKVPAEHLTAFVAAVNHLGVYTTLSDMDIEDNTLSYLESQLRMDSRKELVKQQKQGTIKLKNPQDVLIFKDALVDEQINTKRIDAAVKYSTVSLSFFENNTILKERIPNTNPAVYNTGFGLRFKQAVVNGMHLFAEVFIALANLWVFVLMAVAMWMIYKYYRRKHPALFADKGPVKRVV</sequence>
<dbReference type="Pfam" id="PF14257">
    <property type="entry name" value="DUF4349"/>
    <property type="match status" value="1"/>
</dbReference>
<feature type="chain" id="PRO_5045404627" evidence="2">
    <location>
        <begin position="24"/>
        <end position="295"/>
    </location>
</feature>
<feature type="transmembrane region" description="Helical" evidence="1">
    <location>
        <begin position="249"/>
        <end position="274"/>
    </location>
</feature>
<name>A0ABS8U8R9_9SPHI</name>
<keyword evidence="1" id="KW-0472">Membrane</keyword>
<keyword evidence="1" id="KW-0812">Transmembrane</keyword>
<gene>
    <name evidence="4" type="ORF">LT679_17470</name>
</gene>
<evidence type="ECO:0000259" key="3">
    <source>
        <dbReference type="Pfam" id="PF14257"/>
    </source>
</evidence>
<keyword evidence="5" id="KW-1185">Reference proteome</keyword>
<evidence type="ECO:0000313" key="5">
    <source>
        <dbReference type="Proteomes" id="UP001199919"/>
    </source>
</evidence>
<reference evidence="4 5" key="1">
    <citation type="submission" date="2021-12" db="EMBL/GenBank/DDBJ databases">
        <title>Mucilaginibacter roseus genome.</title>
        <authorList>
            <person name="Ferreira J.R."/>
            <person name="Newman J.D."/>
        </authorList>
    </citation>
    <scope>NUCLEOTIDE SEQUENCE [LARGE SCALE GENOMIC DNA]</scope>
    <source>
        <strain evidence="4 5">LMG 28454</strain>
    </source>
</reference>
<feature type="domain" description="DUF4349" evidence="3">
    <location>
        <begin position="48"/>
        <end position="274"/>
    </location>
</feature>
<evidence type="ECO:0000256" key="1">
    <source>
        <dbReference type="SAM" id="Phobius"/>
    </source>
</evidence>
<feature type="signal peptide" evidence="2">
    <location>
        <begin position="1"/>
        <end position="23"/>
    </location>
</feature>